<name>A0A1H3E1P3_9GAMM</name>
<reference evidence="1 2" key="1">
    <citation type="submission" date="2016-10" db="EMBL/GenBank/DDBJ databases">
        <authorList>
            <person name="de Groot N.N."/>
        </authorList>
    </citation>
    <scope>NUCLEOTIDE SEQUENCE [LARGE SCALE GENOMIC DNA]</scope>
    <source>
        <strain evidence="1 2">CGMCC 1.7059</strain>
    </source>
</reference>
<sequence length="313" mass="35041">MRDQDLNQLIDSLIQQEHLPADYRQTAKRVVLPLAQDLSERACAAGQPLLVGINGAQGTGKSTLSLFLKTLLTEVFGCPSACVSLDDIYLTLAEREHLAETVHPLLKTRGVPGTHDLVLGQQVIDQLKTVSEGEHVAIPAFDKASDDRFSHSRWPVLEGPVKVILLEGWCLGARHEPDVGTLEAPINELERDEDRDGAWRRYVNQRLATDYREFFDQLDCLIMLKAPSMECVLKWRTLQEHKLAQQRTVAPNECGSAAAMPSRIMSDEQVRRFIMHYERITRATLSEMPARADVLINVDEAHGLAMPVFSELA</sequence>
<proteinExistence type="predicted"/>
<dbReference type="Gene3D" id="3.40.50.300">
    <property type="entry name" value="P-loop containing nucleotide triphosphate hydrolases"/>
    <property type="match status" value="1"/>
</dbReference>
<dbReference type="Proteomes" id="UP000199675">
    <property type="component" value="Unassembled WGS sequence"/>
</dbReference>
<dbReference type="InterPro" id="IPR027417">
    <property type="entry name" value="P-loop_NTPase"/>
</dbReference>
<gene>
    <name evidence="1" type="ORF">SAMN04487960_11525</name>
</gene>
<dbReference type="SUPFAM" id="SSF52540">
    <property type="entry name" value="P-loop containing nucleoside triphosphate hydrolases"/>
    <property type="match status" value="1"/>
</dbReference>
<organism evidence="1 2">
    <name type="scientific">Marinobacter mobilis</name>
    <dbReference type="NCBI Taxonomy" id="488533"/>
    <lineage>
        <taxon>Bacteria</taxon>
        <taxon>Pseudomonadati</taxon>
        <taxon>Pseudomonadota</taxon>
        <taxon>Gammaproteobacteria</taxon>
        <taxon>Pseudomonadales</taxon>
        <taxon>Marinobacteraceae</taxon>
        <taxon>Marinobacter</taxon>
    </lineage>
</organism>
<keyword evidence="2" id="KW-1185">Reference proteome</keyword>
<dbReference type="STRING" id="488533.SAMN04487960_11525"/>
<evidence type="ECO:0000313" key="2">
    <source>
        <dbReference type="Proteomes" id="UP000199675"/>
    </source>
</evidence>
<dbReference type="GO" id="GO:0016301">
    <property type="term" value="F:kinase activity"/>
    <property type="evidence" value="ECO:0007669"/>
    <property type="project" value="UniProtKB-KW"/>
</dbReference>
<keyword evidence="1" id="KW-0808">Transferase</keyword>
<keyword evidence="1" id="KW-0418">Kinase</keyword>
<dbReference type="EMBL" id="FNNE01000015">
    <property type="protein sequence ID" value="SDX72198.1"/>
    <property type="molecule type" value="Genomic_DNA"/>
</dbReference>
<accession>A0A1H3E1P3</accession>
<dbReference type="RefSeq" id="WP_091817719.1">
    <property type="nucleotide sequence ID" value="NZ_FNNE01000015.1"/>
</dbReference>
<dbReference type="OrthoDB" id="455474at2"/>
<evidence type="ECO:0000313" key="1">
    <source>
        <dbReference type="EMBL" id="SDX72198.1"/>
    </source>
</evidence>
<protein>
    <submittedName>
        <fullName evidence="1">D-glycerate 3-kinase</fullName>
    </submittedName>
</protein>
<dbReference type="AlphaFoldDB" id="A0A1H3E1P3"/>